<dbReference type="Pfam" id="PF04397">
    <property type="entry name" value="LytTR"/>
    <property type="match status" value="1"/>
</dbReference>
<dbReference type="InterPro" id="IPR007492">
    <property type="entry name" value="LytTR_DNA-bd_dom"/>
</dbReference>
<proteinExistence type="predicted"/>
<accession>A0A1H7WS21</accession>
<evidence type="ECO:0000259" key="2">
    <source>
        <dbReference type="PROSITE" id="PS50110"/>
    </source>
</evidence>
<dbReference type="SMART" id="SM00850">
    <property type="entry name" value="LytTR"/>
    <property type="match status" value="1"/>
</dbReference>
<dbReference type="PROSITE" id="PS50110">
    <property type="entry name" value="RESPONSE_REGULATORY"/>
    <property type="match status" value="1"/>
</dbReference>
<reference evidence="5" key="1">
    <citation type="submission" date="2016-10" db="EMBL/GenBank/DDBJ databases">
        <authorList>
            <person name="Varghese N."/>
            <person name="Submissions S."/>
        </authorList>
    </citation>
    <scope>NUCLEOTIDE SEQUENCE [LARGE SCALE GENOMIC DNA]</scope>
    <source>
        <strain evidence="5">DSM 18733</strain>
    </source>
</reference>
<dbReference type="InterPro" id="IPR046947">
    <property type="entry name" value="LytR-like"/>
</dbReference>
<dbReference type="EMBL" id="FOAF01000009">
    <property type="protein sequence ID" value="SEM24283.1"/>
    <property type="molecule type" value="Genomic_DNA"/>
</dbReference>
<dbReference type="AlphaFoldDB" id="A0A1H7WS21"/>
<organism evidence="4 5">
    <name type="scientific">Olivibacter domesticus</name>
    <name type="common">Pseudosphingobacterium domesticum</name>
    <dbReference type="NCBI Taxonomy" id="407022"/>
    <lineage>
        <taxon>Bacteria</taxon>
        <taxon>Pseudomonadati</taxon>
        <taxon>Bacteroidota</taxon>
        <taxon>Sphingobacteriia</taxon>
        <taxon>Sphingobacteriales</taxon>
        <taxon>Sphingobacteriaceae</taxon>
        <taxon>Olivibacter</taxon>
    </lineage>
</organism>
<feature type="modified residue" description="4-aspartylphosphate" evidence="1">
    <location>
        <position position="58"/>
    </location>
</feature>
<dbReference type="STRING" id="407022.SAMN05661044_04642"/>
<dbReference type="SMART" id="SM00448">
    <property type="entry name" value="REC"/>
    <property type="match status" value="1"/>
</dbReference>
<evidence type="ECO:0000313" key="4">
    <source>
        <dbReference type="EMBL" id="SEM24283.1"/>
    </source>
</evidence>
<dbReference type="Gene3D" id="3.40.50.2300">
    <property type="match status" value="1"/>
</dbReference>
<dbReference type="PROSITE" id="PS50930">
    <property type="entry name" value="HTH_LYTTR"/>
    <property type="match status" value="1"/>
</dbReference>
<evidence type="ECO:0000256" key="1">
    <source>
        <dbReference type="PROSITE-ProRule" id="PRU00169"/>
    </source>
</evidence>
<sequence length="245" mass="27920">MRMTSCYIIDDEEASISLLSKFITKTPDLNLVGSSLNPLEALQKFQNSSIQVDITFLDINMPEISGLELANLIGKSTHIIFTTAHTQYGLEAFDRDAIDYIAKPFSYERFLKAVSRYHKHWHNAQQQSPKKEHFFFIKNDTKGKLTRIVIDEIIRIESMANYIMIHTTSGKHITYLTLTEAEDYLAPYGFVRIHKSSVVNPKHIKGVDGNQVKLIDGSTIIAGVSYRKLLTEEIAKNLLVSKRRN</sequence>
<dbReference type="InterPro" id="IPR001789">
    <property type="entry name" value="Sig_transdc_resp-reg_receiver"/>
</dbReference>
<feature type="domain" description="Response regulatory" evidence="2">
    <location>
        <begin position="5"/>
        <end position="118"/>
    </location>
</feature>
<dbReference type="InterPro" id="IPR011006">
    <property type="entry name" value="CheY-like_superfamily"/>
</dbReference>
<dbReference type="Proteomes" id="UP000199421">
    <property type="component" value="Unassembled WGS sequence"/>
</dbReference>
<dbReference type="Pfam" id="PF00072">
    <property type="entry name" value="Response_reg"/>
    <property type="match status" value="1"/>
</dbReference>
<dbReference type="SUPFAM" id="SSF52172">
    <property type="entry name" value="CheY-like"/>
    <property type="match status" value="1"/>
</dbReference>
<dbReference type="PANTHER" id="PTHR37299:SF1">
    <property type="entry name" value="STAGE 0 SPORULATION PROTEIN A HOMOLOG"/>
    <property type="match status" value="1"/>
</dbReference>
<dbReference type="Gene3D" id="2.40.50.1020">
    <property type="entry name" value="LytTr DNA-binding domain"/>
    <property type="match status" value="1"/>
</dbReference>
<dbReference type="OrthoDB" id="9787344at2"/>
<protein>
    <submittedName>
        <fullName evidence="4">Two component transcriptional regulator, LytTR family</fullName>
    </submittedName>
</protein>
<name>A0A1H7WS21_OLID1</name>
<feature type="domain" description="HTH LytTR-type" evidence="3">
    <location>
        <begin position="150"/>
        <end position="236"/>
    </location>
</feature>
<dbReference type="PANTHER" id="PTHR37299">
    <property type="entry name" value="TRANSCRIPTIONAL REGULATOR-RELATED"/>
    <property type="match status" value="1"/>
</dbReference>
<dbReference type="GO" id="GO:0000156">
    <property type="term" value="F:phosphorelay response regulator activity"/>
    <property type="evidence" value="ECO:0007669"/>
    <property type="project" value="InterPro"/>
</dbReference>
<keyword evidence="5" id="KW-1185">Reference proteome</keyword>
<keyword evidence="1" id="KW-0597">Phosphoprotein</keyword>
<gene>
    <name evidence="4" type="ORF">SAMN05661044_04642</name>
</gene>
<dbReference type="GO" id="GO:0003677">
    <property type="term" value="F:DNA binding"/>
    <property type="evidence" value="ECO:0007669"/>
    <property type="project" value="InterPro"/>
</dbReference>
<evidence type="ECO:0000259" key="3">
    <source>
        <dbReference type="PROSITE" id="PS50930"/>
    </source>
</evidence>
<evidence type="ECO:0000313" key="5">
    <source>
        <dbReference type="Proteomes" id="UP000199421"/>
    </source>
</evidence>